<reference evidence="2 3" key="1">
    <citation type="journal article" date="2018" name="Mar. Genomics">
        <title>Complete genome sequence of Marinifilaceae bacterium strain SPP2, isolated from the Antarctic marine sediment.</title>
        <authorList>
            <person name="Watanabe M."/>
            <person name="Kojima H."/>
            <person name="Fukui M."/>
        </authorList>
    </citation>
    <scope>NUCLEOTIDE SEQUENCE [LARGE SCALE GENOMIC DNA]</scope>
    <source>
        <strain evidence="2 3">SPP2</strain>
    </source>
</reference>
<dbReference type="Proteomes" id="UP000218267">
    <property type="component" value="Chromosome"/>
</dbReference>
<gene>
    <name evidence="2" type="ORF">ALGA_1454</name>
</gene>
<reference evidence="3" key="2">
    <citation type="journal article" date="2020" name="Antonie Van Leeuwenhoek">
        <title>Labilibaculum antarcticum sp. nov., a novel facultative anaerobic, psychrotorelant bacterium isolated from marine sediment of Antarctica.</title>
        <authorList>
            <person name="Watanabe M."/>
            <person name="Kojima H."/>
            <person name="Fukui M."/>
        </authorList>
    </citation>
    <scope>NUCLEOTIDE SEQUENCE [LARGE SCALE GENOMIC DNA]</scope>
    <source>
        <strain evidence="3">SPP2</strain>
    </source>
</reference>
<dbReference type="InterPro" id="IPR012349">
    <property type="entry name" value="Split_barrel_FMN-bd"/>
</dbReference>
<evidence type="ECO:0000259" key="1">
    <source>
        <dbReference type="Pfam" id="PF01243"/>
    </source>
</evidence>
<dbReference type="PANTHER" id="PTHR40660">
    <property type="entry name" value="5'-PHOSPHATE OXIDASE PUTATIVE DOMAIN-CONTAINING PROTEIN-RELATED"/>
    <property type="match status" value="1"/>
</dbReference>
<dbReference type="PANTHER" id="PTHR40660:SF1">
    <property type="entry name" value="5'-PHOSPHATE OXIDASE PUTATIVE DOMAIN-CONTAINING PROTEIN-RELATED"/>
    <property type="match status" value="1"/>
</dbReference>
<proteinExistence type="predicted"/>
<keyword evidence="3" id="KW-1185">Reference proteome</keyword>
<dbReference type="SUPFAM" id="SSF50475">
    <property type="entry name" value="FMN-binding split barrel"/>
    <property type="match status" value="1"/>
</dbReference>
<accession>A0A1Y1CIC3</accession>
<sequence length="130" mass="14506">MKMNKKLPEIVKSAWENKKAEVVFTTVSEDSISNSIYATCTSLFDGNKIIVANNFFDKTMKNILSGSKGSILFITKDEKPKAYQIKGSIEYMTEGEAFENMKEWNPKQLPGHGAAVITAEEIYSGAEKLQ</sequence>
<dbReference type="AlphaFoldDB" id="A0A1Y1CIC3"/>
<feature type="domain" description="Pyridoxamine 5'-phosphate oxidase N-terminal" evidence="1">
    <location>
        <begin position="22"/>
        <end position="123"/>
    </location>
</feature>
<evidence type="ECO:0000313" key="2">
    <source>
        <dbReference type="EMBL" id="BAX79833.1"/>
    </source>
</evidence>
<evidence type="ECO:0000313" key="3">
    <source>
        <dbReference type="Proteomes" id="UP000218267"/>
    </source>
</evidence>
<protein>
    <submittedName>
        <fullName evidence="2">Pyridoxamine 5'-phosphate oxidase</fullName>
    </submittedName>
</protein>
<dbReference type="InterPro" id="IPR011576">
    <property type="entry name" value="Pyridox_Oxase_N"/>
</dbReference>
<dbReference type="Pfam" id="PF01243">
    <property type="entry name" value="PNPOx_N"/>
    <property type="match status" value="1"/>
</dbReference>
<dbReference type="KEGG" id="mbas:ALGA_1454"/>
<organism evidence="2 3">
    <name type="scientific">Labilibaculum antarcticum</name>
    <dbReference type="NCBI Taxonomy" id="1717717"/>
    <lineage>
        <taxon>Bacteria</taxon>
        <taxon>Pseudomonadati</taxon>
        <taxon>Bacteroidota</taxon>
        <taxon>Bacteroidia</taxon>
        <taxon>Marinilabiliales</taxon>
        <taxon>Marinifilaceae</taxon>
        <taxon>Labilibaculum</taxon>
    </lineage>
</organism>
<dbReference type="EMBL" id="AP018042">
    <property type="protein sequence ID" value="BAX79833.1"/>
    <property type="molecule type" value="Genomic_DNA"/>
</dbReference>
<dbReference type="Gene3D" id="2.30.110.10">
    <property type="entry name" value="Electron Transport, Fmn-binding Protein, Chain A"/>
    <property type="match status" value="1"/>
</dbReference>
<name>A0A1Y1CIC3_9BACT</name>